<sequence>MKEIEFIQTLQNIFFTGEHAALATIVRTRGSTPRKAGSKMIIYPSGRIIGTVGGGCGEGEVIEKALKVINTGQPVTHEVDLTTGLLYEDGGICGGIMDVFIEPLL</sequence>
<dbReference type="InterPro" id="IPR003777">
    <property type="entry name" value="XdhC_CoxI"/>
</dbReference>
<reference evidence="2" key="1">
    <citation type="submission" date="2023-06" db="EMBL/GenBank/DDBJ databases">
        <title>Draft Genome Sequences of Representative Paenibacillus Polymyxa, Bacillus cereus, Fictibacillus sp., and Brevibacillus agri Strains Isolated from Amazonian Dark Earth.</title>
        <authorList>
            <person name="Pellegrinetti T.A."/>
            <person name="Cunha I.C.M."/>
            <person name="Chaves M.G."/>
            <person name="Freitas A.S."/>
            <person name="Silva A.V.R."/>
            <person name="Tsai S.M."/>
            <person name="Mendes L.W."/>
        </authorList>
    </citation>
    <scope>NUCLEOTIDE SEQUENCE</scope>
    <source>
        <strain evidence="2">CENA-BCM004</strain>
    </source>
</reference>
<dbReference type="PANTHER" id="PTHR30388">
    <property type="entry name" value="ALDEHYDE OXIDOREDUCTASE MOLYBDENUM COFACTOR ASSEMBLY PROTEIN"/>
    <property type="match status" value="1"/>
</dbReference>
<dbReference type="Proteomes" id="UP001168694">
    <property type="component" value="Unassembled WGS sequence"/>
</dbReference>
<dbReference type="RefSeq" id="WP_290400033.1">
    <property type="nucleotide sequence ID" value="NZ_JAUHLN010000002.1"/>
</dbReference>
<organism evidence="2 3">
    <name type="scientific">Fictibacillus terranigra</name>
    <dbReference type="NCBI Taxonomy" id="3058424"/>
    <lineage>
        <taxon>Bacteria</taxon>
        <taxon>Bacillati</taxon>
        <taxon>Bacillota</taxon>
        <taxon>Bacilli</taxon>
        <taxon>Bacillales</taxon>
        <taxon>Fictibacillaceae</taxon>
        <taxon>Fictibacillus</taxon>
    </lineage>
</organism>
<feature type="domain" description="XdhC- CoxI" evidence="1">
    <location>
        <begin position="17"/>
        <end position="79"/>
    </location>
</feature>
<evidence type="ECO:0000313" key="3">
    <source>
        <dbReference type="Proteomes" id="UP001168694"/>
    </source>
</evidence>
<keyword evidence="3" id="KW-1185">Reference proteome</keyword>
<dbReference type="Pfam" id="PF02625">
    <property type="entry name" value="XdhC_CoxI"/>
    <property type="match status" value="1"/>
</dbReference>
<evidence type="ECO:0000313" key="2">
    <source>
        <dbReference type="EMBL" id="MDN4073946.1"/>
    </source>
</evidence>
<accession>A0ABT8E7Q4</accession>
<dbReference type="PANTHER" id="PTHR30388:SF6">
    <property type="entry name" value="XANTHINE DEHYDROGENASE SUBUNIT A-RELATED"/>
    <property type="match status" value="1"/>
</dbReference>
<dbReference type="EMBL" id="JAUHLN010000002">
    <property type="protein sequence ID" value="MDN4073946.1"/>
    <property type="molecule type" value="Genomic_DNA"/>
</dbReference>
<protein>
    <submittedName>
        <fullName evidence="2">XdhC family protein</fullName>
    </submittedName>
</protein>
<dbReference type="InterPro" id="IPR052698">
    <property type="entry name" value="MoCofactor_Util/Proc"/>
</dbReference>
<gene>
    <name evidence="2" type="ORF">QYF49_13115</name>
</gene>
<proteinExistence type="predicted"/>
<comment type="caution">
    <text evidence="2">The sequence shown here is derived from an EMBL/GenBank/DDBJ whole genome shotgun (WGS) entry which is preliminary data.</text>
</comment>
<evidence type="ECO:0000259" key="1">
    <source>
        <dbReference type="Pfam" id="PF02625"/>
    </source>
</evidence>
<name>A0ABT8E7Q4_9BACL</name>